<dbReference type="Proteomes" id="UP000242444">
    <property type="component" value="Unassembled WGS sequence"/>
</dbReference>
<evidence type="ECO:0000313" key="2">
    <source>
        <dbReference type="EMBL" id="OZM72344.1"/>
    </source>
</evidence>
<dbReference type="EMBL" id="NKYE01000008">
    <property type="protein sequence ID" value="OZM72344.1"/>
    <property type="molecule type" value="Genomic_DNA"/>
</dbReference>
<reference evidence="2 3" key="1">
    <citation type="submission" date="2017-07" db="EMBL/GenBank/DDBJ databases">
        <title>Amycolatopsis antarcticus sp. nov., isolated from the surface of an Antarcticus brown macroalga.</title>
        <authorList>
            <person name="Wang J."/>
            <person name="Leiva S."/>
            <person name="Huang J."/>
            <person name="Huang Y."/>
        </authorList>
    </citation>
    <scope>NUCLEOTIDE SEQUENCE [LARGE SCALE GENOMIC DNA]</scope>
    <source>
        <strain evidence="2 3">AU-G6</strain>
    </source>
</reference>
<organism evidence="2 3">
    <name type="scientific">Amycolatopsis antarctica</name>
    <dbReference type="NCBI Taxonomy" id="1854586"/>
    <lineage>
        <taxon>Bacteria</taxon>
        <taxon>Bacillati</taxon>
        <taxon>Actinomycetota</taxon>
        <taxon>Actinomycetes</taxon>
        <taxon>Pseudonocardiales</taxon>
        <taxon>Pseudonocardiaceae</taxon>
        <taxon>Amycolatopsis</taxon>
    </lineage>
</organism>
<dbReference type="InParanoid" id="A0A263D1I1"/>
<protein>
    <submittedName>
        <fullName evidence="2">Uncharacterized protein</fullName>
    </submittedName>
</protein>
<sequence>MSADATRLRSNPIQEIFWTRTGLLLLILILVSGTSLLLASGMSAGTGKTLVNSLGTGTMISAVVSFGQTLITSNASQKALVAPVIEESRRTLQELSAEYRSLNQEFFPTDVFEAGNEPDPGFNQLLMQDLRATKQYFFRGFSGRHAAARLLLSHTEPEVRVVIADPREATTGSGRARYLLRHEGAEADLDEIRTRLRDETWMGLAGLYAARSRCTQIEVTVVDDPPLDRMEMFDSCVWVTLYSDTEGAKALYPRTLRFAEKSYIYGMERTEFLRVCNARGGKHFHIAPDMPEEEFLGLFEKLTGARLPSAQFQELDDKFRAFLQEFSSVAELGG</sequence>
<keyword evidence="1" id="KW-0472">Membrane</keyword>
<dbReference type="RefSeq" id="WP_094863442.1">
    <property type="nucleotide sequence ID" value="NZ_NKYE01000008.1"/>
</dbReference>
<evidence type="ECO:0000313" key="3">
    <source>
        <dbReference type="Proteomes" id="UP000242444"/>
    </source>
</evidence>
<keyword evidence="1" id="KW-1133">Transmembrane helix</keyword>
<keyword evidence="3" id="KW-1185">Reference proteome</keyword>
<keyword evidence="1" id="KW-0812">Transmembrane</keyword>
<comment type="caution">
    <text evidence="2">The sequence shown here is derived from an EMBL/GenBank/DDBJ whole genome shotgun (WGS) entry which is preliminary data.</text>
</comment>
<evidence type="ECO:0000256" key="1">
    <source>
        <dbReference type="SAM" id="Phobius"/>
    </source>
</evidence>
<feature type="transmembrane region" description="Helical" evidence="1">
    <location>
        <begin position="17"/>
        <end position="38"/>
    </location>
</feature>
<name>A0A263D1I1_9PSEU</name>
<proteinExistence type="predicted"/>
<dbReference type="AlphaFoldDB" id="A0A263D1I1"/>
<gene>
    <name evidence="2" type="ORF">CFN78_15180</name>
</gene>
<dbReference type="OrthoDB" id="3657699at2"/>
<accession>A0A263D1I1</accession>